<dbReference type="RefSeq" id="WP_038692490.1">
    <property type="nucleotide sequence ID" value="NZ_CP006986.1"/>
</dbReference>
<dbReference type="GO" id="GO:0006103">
    <property type="term" value="P:2-oxoglutarate metabolic process"/>
    <property type="evidence" value="ECO:0007669"/>
    <property type="project" value="TreeGrafter"/>
</dbReference>
<dbReference type="Pfam" id="PF02852">
    <property type="entry name" value="Pyr_redox_dim"/>
    <property type="match status" value="1"/>
</dbReference>
<dbReference type="OrthoDB" id="9781772at2"/>
<reference evidence="16 17" key="1">
    <citation type="submission" date="2013-12" db="EMBL/GenBank/DDBJ databases">
        <title>Complete genome sequence of Rhizobium etli bv. mimosae IE4771.</title>
        <authorList>
            <person name="Bustos P."/>
            <person name="Santamaria R.I."/>
            <person name="Lozano L."/>
            <person name="Ormeno-Orrillo E."/>
            <person name="Rogel M.A."/>
            <person name="Romero D."/>
            <person name="Cevallos M.A."/>
            <person name="Martinez-Romero E."/>
            <person name="Gonzalez V."/>
        </authorList>
    </citation>
    <scope>NUCLEOTIDE SEQUENCE [LARGE SCALE GENOMIC DNA]</scope>
    <source>
        <strain evidence="16 17">IE4771</strain>
    </source>
</reference>
<evidence type="ECO:0000256" key="1">
    <source>
        <dbReference type="ARBA" id="ARBA00002842"/>
    </source>
</evidence>
<keyword evidence="10 16" id="KW-0560">Oxidoreductase</keyword>
<comment type="similarity">
    <text evidence="3">Belongs to the class-I pyridine nucleotide-disulfide oxidoreductase family.</text>
</comment>
<keyword evidence="7" id="KW-0285">Flavoprotein</keyword>
<evidence type="ECO:0000256" key="9">
    <source>
        <dbReference type="ARBA" id="ARBA00022857"/>
    </source>
</evidence>
<feature type="binding site" evidence="13">
    <location>
        <position position="51"/>
    </location>
    <ligand>
        <name>FAD</name>
        <dbReference type="ChEBI" id="CHEBI:57692"/>
    </ligand>
</feature>
<evidence type="ECO:0000256" key="11">
    <source>
        <dbReference type="ARBA" id="ARBA00023027"/>
    </source>
</evidence>
<dbReference type="InterPro" id="IPR016156">
    <property type="entry name" value="FAD/NAD-linked_Rdtase_dimer_sf"/>
</dbReference>
<feature type="binding site" evidence="13">
    <location>
        <position position="269"/>
    </location>
    <ligand>
        <name>NAD(+)</name>
        <dbReference type="ChEBI" id="CHEBI:57540"/>
    </ligand>
</feature>
<evidence type="ECO:0000256" key="7">
    <source>
        <dbReference type="ARBA" id="ARBA00022630"/>
    </source>
</evidence>
<dbReference type="InterPro" id="IPR050151">
    <property type="entry name" value="Class-I_Pyr_Nuc-Dis_Oxidored"/>
</dbReference>
<protein>
    <recommendedName>
        <fullName evidence="5">Soluble pyridine nucleotide transhydrogenase</fullName>
        <ecNumber evidence="4">1.6.1.1</ecNumber>
    </recommendedName>
    <alternativeName>
        <fullName evidence="12">NAD(P)(+) transhydrogenase [B-specific]</fullName>
    </alternativeName>
</protein>
<feature type="domain" description="FAD/NAD(P)-binding" evidence="15">
    <location>
        <begin position="4"/>
        <end position="326"/>
    </location>
</feature>
<keyword evidence="6" id="KW-0963">Cytoplasm</keyword>
<dbReference type="EC" id="1.6.1.1" evidence="4"/>
<dbReference type="InterPro" id="IPR004099">
    <property type="entry name" value="Pyr_nucl-diS_OxRdtase_dimer"/>
</dbReference>
<dbReference type="InterPro" id="IPR023753">
    <property type="entry name" value="FAD/NAD-binding_dom"/>
</dbReference>
<dbReference type="FunFam" id="3.30.390.30:FF:000001">
    <property type="entry name" value="Dihydrolipoyl dehydrogenase"/>
    <property type="match status" value="1"/>
</dbReference>
<comment type="subcellular location">
    <subcellularLocation>
        <location evidence="2">Cytoplasm</location>
    </subcellularLocation>
</comment>
<evidence type="ECO:0000256" key="8">
    <source>
        <dbReference type="ARBA" id="ARBA00022827"/>
    </source>
</evidence>
<dbReference type="Gene3D" id="3.30.390.30">
    <property type="match status" value="1"/>
</dbReference>
<evidence type="ECO:0000256" key="12">
    <source>
        <dbReference type="ARBA" id="ARBA00031183"/>
    </source>
</evidence>
<evidence type="ECO:0000313" key="17">
    <source>
        <dbReference type="Proteomes" id="UP000027180"/>
    </source>
</evidence>
<comment type="function">
    <text evidence="1">Conversion of NADPH, generated by peripheral catabolic pathways, to NADH, which can enter the respiratory chain for energy generation.</text>
</comment>
<sequence>MFQYDLVVVGSGPAGRRGAIQAAKLGKKVLVIEQGKRVGGVSVHTGTIPSKTLRETALNLSGWRERGFYGRSYRVKQEISAEDLRRRLLITLNHEVEVLEHQFARNRVHHMRGRASFVDTSTLQVIKDDGEITQVSAASVLLAVGTKPFRPDYMPFDGKTVLDSDELLDIEELPRSMIVIGAGVIGIEYATIFSALDTAVTVIDPKATMLDFIDKEIIEDFTYQLRDRNMKLLLGQKADKVEKLENGKVELTLDSGRRLTTDMVLFAAGRMGATDMLNLEAIGLEADSRGRLKVNPETFQTSVANVYAAGDVVGFPSLASTSMEQGRIAARVAIGAVAKEPQKYFPYGIYAVPEISTCGLTEEEMKERGIPYECGIARFRETSRGHIMGLDTGLLKLIFSLKTRRLLGVHIVGEGATELVHIGQAVLNLKGTVEYFVENTFNYPTLAEAYKIAGLDAWNRMGDIKSEL</sequence>
<dbReference type="GO" id="GO:0050660">
    <property type="term" value="F:flavin adenine dinucleotide binding"/>
    <property type="evidence" value="ECO:0007669"/>
    <property type="project" value="TreeGrafter"/>
</dbReference>
<dbReference type="PANTHER" id="PTHR22912:SF93">
    <property type="entry name" value="SOLUBLE PYRIDINE NUCLEOTIDE TRANSHYDROGENASE"/>
    <property type="match status" value="1"/>
</dbReference>
<evidence type="ECO:0000256" key="2">
    <source>
        <dbReference type="ARBA" id="ARBA00004496"/>
    </source>
</evidence>
<dbReference type="PRINTS" id="PR00411">
    <property type="entry name" value="PNDRDTASEI"/>
</dbReference>
<dbReference type="KEGG" id="rei:IE4771_CH01932"/>
<dbReference type="HOGENOM" id="CLU_016755_0_0_5"/>
<evidence type="ECO:0000256" key="3">
    <source>
        <dbReference type="ARBA" id="ARBA00007532"/>
    </source>
</evidence>
<evidence type="ECO:0000256" key="10">
    <source>
        <dbReference type="ARBA" id="ARBA00023002"/>
    </source>
</evidence>
<dbReference type="PANTHER" id="PTHR22912">
    <property type="entry name" value="DISULFIDE OXIDOREDUCTASE"/>
    <property type="match status" value="1"/>
</dbReference>
<dbReference type="GO" id="GO:0005829">
    <property type="term" value="C:cytosol"/>
    <property type="evidence" value="ECO:0007669"/>
    <property type="project" value="TreeGrafter"/>
</dbReference>
<dbReference type="AlphaFoldDB" id="A0A060HZZ0"/>
<evidence type="ECO:0000256" key="6">
    <source>
        <dbReference type="ARBA" id="ARBA00022490"/>
    </source>
</evidence>
<proteinExistence type="inferred from homology"/>
<keyword evidence="11 13" id="KW-0520">NAD</keyword>
<dbReference type="InterPro" id="IPR036188">
    <property type="entry name" value="FAD/NAD-bd_sf"/>
</dbReference>
<evidence type="ECO:0000259" key="15">
    <source>
        <dbReference type="Pfam" id="PF07992"/>
    </source>
</evidence>
<evidence type="ECO:0000259" key="14">
    <source>
        <dbReference type="Pfam" id="PF02852"/>
    </source>
</evidence>
<evidence type="ECO:0000256" key="13">
    <source>
        <dbReference type="PIRSR" id="PIRSR000350-3"/>
    </source>
</evidence>
<organism evidence="16 17">
    <name type="scientific">Rhizobium etli bv. mimosae str. IE4771</name>
    <dbReference type="NCBI Taxonomy" id="1432050"/>
    <lineage>
        <taxon>Bacteria</taxon>
        <taxon>Pseudomonadati</taxon>
        <taxon>Pseudomonadota</taxon>
        <taxon>Alphaproteobacteria</taxon>
        <taxon>Hyphomicrobiales</taxon>
        <taxon>Rhizobiaceae</taxon>
        <taxon>Rhizobium/Agrobacterium group</taxon>
        <taxon>Rhizobium</taxon>
    </lineage>
</organism>
<keyword evidence="9" id="KW-0521">NADP</keyword>
<gene>
    <name evidence="16" type="primary">sthA</name>
    <name evidence="16" type="ORF">IE4771_CH01932</name>
</gene>
<comment type="cofactor">
    <cofactor evidence="13">
        <name>FAD</name>
        <dbReference type="ChEBI" id="CHEBI:57692"/>
    </cofactor>
    <text evidence="13">Binds 1 FAD per subunit.</text>
</comment>
<dbReference type="InterPro" id="IPR001100">
    <property type="entry name" value="Pyr_nuc-diS_OxRdtase"/>
</dbReference>
<dbReference type="Proteomes" id="UP000027180">
    <property type="component" value="Chromosome"/>
</dbReference>
<name>A0A060HZZ0_RHIET</name>
<evidence type="ECO:0000256" key="5">
    <source>
        <dbReference type="ARBA" id="ARBA00016603"/>
    </source>
</evidence>
<feature type="domain" description="Pyridine nucleotide-disulphide oxidoreductase dimerisation" evidence="14">
    <location>
        <begin position="346"/>
        <end position="451"/>
    </location>
</feature>
<dbReference type="Gene3D" id="3.50.50.60">
    <property type="entry name" value="FAD/NAD(P)-binding domain"/>
    <property type="match status" value="2"/>
</dbReference>
<dbReference type="Pfam" id="PF07992">
    <property type="entry name" value="Pyr_redox_2"/>
    <property type="match status" value="1"/>
</dbReference>
<keyword evidence="8 13" id="KW-0274">FAD</keyword>
<dbReference type="EMBL" id="CP006986">
    <property type="protein sequence ID" value="AIC27049.1"/>
    <property type="molecule type" value="Genomic_DNA"/>
</dbReference>
<evidence type="ECO:0000313" key="16">
    <source>
        <dbReference type="EMBL" id="AIC27049.1"/>
    </source>
</evidence>
<dbReference type="NCBIfam" id="NF003585">
    <property type="entry name" value="PRK05249.1"/>
    <property type="match status" value="1"/>
</dbReference>
<dbReference type="PRINTS" id="PR00368">
    <property type="entry name" value="FADPNR"/>
</dbReference>
<feature type="binding site" evidence="13">
    <location>
        <begin position="181"/>
        <end position="188"/>
    </location>
    <ligand>
        <name>NAD(+)</name>
        <dbReference type="ChEBI" id="CHEBI:57540"/>
    </ligand>
</feature>
<accession>A0A060HZZ0</accession>
<evidence type="ECO:0000256" key="4">
    <source>
        <dbReference type="ARBA" id="ARBA00012772"/>
    </source>
</evidence>
<dbReference type="PIRSF" id="PIRSF000350">
    <property type="entry name" value="Mercury_reductase_MerA"/>
    <property type="match status" value="1"/>
</dbReference>
<keyword evidence="13" id="KW-0547">Nucleotide-binding</keyword>
<feature type="binding site" evidence="13">
    <location>
        <position position="311"/>
    </location>
    <ligand>
        <name>FAD</name>
        <dbReference type="ChEBI" id="CHEBI:57692"/>
    </ligand>
</feature>
<dbReference type="SUPFAM" id="SSF51905">
    <property type="entry name" value="FAD/NAD(P)-binding domain"/>
    <property type="match status" value="1"/>
</dbReference>
<dbReference type="GO" id="GO:0003957">
    <property type="term" value="F:NAD(P)+ transhydrogenase (Si-specific) activity"/>
    <property type="evidence" value="ECO:0007669"/>
    <property type="project" value="UniProtKB-EC"/>
</dbReference>
<dbReference type="SUPFAM" id="SSF55424">
    <property type="entry name" value="FAD/NAD-linked reductases, dimerisation (C-terminal) domain"/>
    <property type="match status" value="1"/>
</dbReference>
<dbReference type="GO" id="GO:0004148">
    <property type="term" value="F:dihydrolipoyl dehydrogenase (NADH) activity"/>
    <property type="evidence" value="ECO:0007669"/>
    <property type="project" value="TreeGrafter"/>
</dbReference>